<accession>A0AAV7VLE5</accession>
<name>A0AAV7VLE5_PLEWA</name>
<reference evidence="2" key="1">
    <citation type="journal article" date="2022" name="bioRxiv">
        <title>Sequencing and chromosome-scale assembly of the giantPleurodeles waltlgenome.</title>
        <authorList>
            <person name="Brown T."/>
            <person name="Elewa A."/>
            <person name="Iarovenko S."/>
            <person name="Subramanian E."/>
            <person name="Araus A.J."/>
            <person name="Petzold A."/>
            <person name="Susuki M."/>
            <person name="Suzuki K.-i.T."/>
            <person name="Hayashi T."/>
            <person name="Toyoda A."/>
            <person name="Oliveira C."/>
            <person name="Osipova E."/>
            <person name="Leigh N.D."/>
            <person name="Simon A."/>
            <person name="Yun M.H."/>
        </authorList>
    </citation>
    <scope>NUCLEOTIDE SEQUENCE</scope>
    <source>
        <strain evidence="2">20211129_DDA</strain>
        <tissue evidence="2">Liver</tissue>
    </source>
</reference>
<feature type="compositionally biased region" description="Polar residues" evidence="1">
    <location>
        <begin position="103"/>
        <end position="112"/>
    </location>
</feature>
<keyword evidence="3" id="KW-1185">Reference proteome</keyword>
<protein>
    <submittedName>
        <fullName evidence="2">Uncharacterized protein</fullName>
    </submittedName>
</protein>
<feature type="region of interest" description="Disordered" evidence="1">
    <location>
        <begin position="64"/>
        <end position="112"/>
    </location>
</feature>
<evidence type="ECO:0000313" key="2">
    <source>
        <dbReference type="EMBL" id="KAJ1202429.1"/>
    </source>
</evidence>
<dbReference type="EMBL" id="JANPWB010000003">
    <property type="protein sequence ID" value="KAJ1202429.1"/>
    <property type="molecule type" value="Genomic_DNA"/>
</dbReference>
<feature type="region of interest" description="Disordered" evidence="1">
    <location>
        <begin position="129"/>
        <end position="198"/>
    </location>
</feature>
<sequence length="198" mass="21094">MALVGRPRFSGRLPRWTGLSLMSSRGPAAHLPQGPRPHQQPRICAALLAGLLTNLPKTREHRILSHPTESSSPCGGGPHPRQGPASATGPNLGSSGPPPPWAQSPTRLTSGRQWPAPLLRSLARHPHVRGPEHRTRLQQPQAPATAQLPVPRGHPESRRLRSSPVSGPDPLQGTFRCRISSNFSASGPAAPKDQQGVS</sequence>
<dbReference type="AlphaFoldDB" id="A0AAV7VLE5"/>
<evidence type="ECO:0000313" key="3">
    <source>
        <dbReference type="Proteomes" id="UP001066276"/>
    </source>
</evidence>
<comment type="caution">
    <text evidence="2">The sequence shown here is derived from an EMBL/GenBank/DDBJ whole genome shotgun (WGS) entry which is preliminary data.</text>
</comment>
<gene>
    <name evidence="2" type="ORF">NDU88_006229</name>
</gene>
<proteinExistence type="predicted"/>
<dbReference type="Proteomes" id="UP001066276">
    <property type="component" value="Chromosome 2_1"/>
</dbReference>
<evidence type="ECO:0000256" key="1">
    <source>
        <dbReference type="SAM" id="MobiDB-lite"/>
    </source>
</evidence>
<feature type="compositionally biased region" description="Low complexity" evidence="1">
    <location>
        <begin position="138"/>
        <end position="151"/>
    </location>
</feature>
<organism evidence="2 3">
    <name type="scientific">Pleurodeles waltl</name>
    <name type="common">Iberian ribbed newt</name>
    <dbReference type="NCBI Taxonomy" id="8319"/>
    <lineage>
        <taxon>Eukaryota</taxon>
        <taxon>Metazoa</taxon>
        <taxon>Chordata</taxon>
        <taxon>Craniata</taxon>
        <taxon>Vertebrata</taxon>
        <taxon>Euteleostomi</taxon>
        <taxon>Amphibia</taxon>
        <taxon>Batrachia</taxon>
        <taxon>Caudata</taxon>
        <taxon>Salamandroidea</taxon>
        <taxon>Salamandridae</taxon>
        <taxon>Pleurodelinae</taxon>
        <taxon>Pleurodeles</taxon>
    </lineage>
</organism>